<proteinExistence type="predicted"/>
<comment type="caution">
    <text evidence="2">The sequence shown here is derived from an EMBL/GenBank/DDBJ whole genome shotgun (WGS) entry which is preliminary data.</text>
</comment>
<name>A0AAD5QVR3_PARTN</name>
<evidence type="ECO:0000313" key="2">
    <source>
        <dbReference type="EMBL" id="KAJ1363384.1"/>
    </source>
</evidence>
<dbReference type="EMBL" id="JAHQIW010004688">
    <property type="protein sequence ID" value="KAJ1363384.1"/>
    <property type="molecule type" value="Genomic_DNA"/>
</dbReference>
<evidence type="ECO:0000313" key="3">
    <source>
        <dbReference type="Proteomes" id="UP001196413"/>
    </source>
</evidence>
<evidence type="ECO:0000256" key="1">
    <source>
        <dbReference type="SAM" id="SignalP"/>
    </source>
</evidence>
<protein>
    <recommendedName>
        <fullName evidence="4">Secreted protein</fullName>
    </recommendedName>
</protein>
<sequence>MLAFFLHSELFCLCATILDTSRTVLADIGKLPKTEGSSQKRGPTLQSLQEVYVPPHRALIKKSIGIQKSRQVA</sequence>
<evidence type="ECO:0008006" key="4">
    <source>
        <dbReference type="Google" id="ProtNLM"/>
    </source>
</evidence>
<organism evidence="2 3">
    <name type="scientific">Parelaphostrongylus tenuis</name>
    <name type="common">Meningeal worm</name>
    <dbReference type="NCBI Taxonomy" id="148309"/>
    <lineage>
        <taxon>Eukaryota</taxon>
        <taxon>Metazoa</taxon>
        <taxon>Ecdysozoa</taxon>
        <taxon>Nematoda</taxon>
        <taxon>Chromadorea</taxon>
        <taxon>Rhabditida</taxon>
        <taxon>Rhabditina</taxon>
        <taxon>Rhabditomorpha</taxon>
        <taxon>Strongyloidea</taxon>
        <taxon>Metastrongylidae</taxon>
        <taxon>Parelaphostrongylus</taxon>
    </lineage>
</organism>
<feature type="chain" id="PRO_5041938146" description="Secreted protein" evidence="1">
    <location>
        <begin position="27"/>
        <end position="73"/>
    </location>
</feature>
<reference evidence="2" key="1">
    <citation type="submission" date="2021-06" db="EMBL/GenBank/DDBJ databases">
        <title>Parelaphostrongylus tenuis whole genome reference sequence.</title>
        <authorList>
            <person name="Garwood T.J."/>
            <person name="Larsen P.A."/>
            <person name="Fountain-Jones N.M."/>
            <person name="Garbe J.R."/>
            <person name="Macchietto M.G."/>
            <person name="Kania S.A."/>
            <person name="Gerhold R.W."/>
            <person name="Richards J.E."/>
            <person name="Wolf T.M."/>
        </authorList>
    </citation>
    <scope>NUCLEOTIDE SEQUENCE</scope>
    <source>
        <strain evidence="2">MNPRO001-30</strain>
        <tissue evidence="2">Meninges</tissue>
    </source>
</reference>
<accession>A0AAD5QVR3</accession>
<gene>
    <name evidence="2" type="ORF">KIN20_023234</name>
</gene>
<keyword evidence="1" id="KW-0732">Signal</keyword>
<dbReference type="Proteomes" id="UP001196413">
    <property type="component" value="Unassembled WGS sequence"/>
</dbReference>
<feature type="signal peptide" evidence="1">
    <location>
        <begin position="1"/>
        <end position="26"/>
    </location>
</feature>
<keyword evidence="3" id="KW-1185">Reference proteome</keyword>
<dbReference type="AlphaFoldDB" id="A0AAD5QVR3"/>